<sequence length="269" mass="30623">MDRLLELSYVAPTKDQFPLQSSSWRNALYDILSTVEANVADNNAIILFRHSKFVCTYDKFPKAKHHLLLMCRNYSTNPSCLMNVKSLNDLTKKHLDELREFHNLARRIAAAISGDAYQNSFKIGYHSIPSLHPLHLHIVSSDLDSPCVTTRKHIVSFSSDFFVTADEVENHLESAFVDSLPVAVRAQRAQDVLDSYPLKCQYCSRSALNVPDFKRHNQICLKAKTPNKEERAHNDNGHVQLNSLLGWTSKRDLTQNNRASSRKRSRGDS</sequence>
<keyword evidence="1" id="KW-0378">Hydrolase</keyword>
<dbReference type="Pfam" id="PF11969">
    <property type="entry name" value="DcpS_C"/>
    <property type="match status" value="1"/>
</dbReference>
<protein>
    <submittedName>
        <fullName evidence="1">Aprataxin-like protein</fullName>
        <ecNumber evidence="1">3.6.1.72</ecNumber>
    </submittedName>
</protein>
<dbReference type="PANTHER" id="PTHR12486">
    <property type="entry name" value="APRATAXIN-RELATED"/>
    <property type="match status" value="1"/>
</dbReference>
<dbReference type="Gene3D" id="3.30.428.10">
    <property type="entry name" value="HIT-like"/>
    <property type="match status" value="1"/>
</dbReference>
<comment type="caution">
    <text evidence="1">The sequence shown here is derived from an EMBL/GenBank/DDBJ whole genome shotgun (WGS) entry which is preliminary data.</text>
</comment>
<dbReference type="GO" id="GO:0120108">
    <property type="term" value="F:DNA-3'-diphospho-5'-guanosine diphosphatase activity"/>
    <property type="evidence" value="ECO:0007669"/>
    <property type="project" value="UniProtKB-EC"/>
</dbReference>
<gene>
    <name evidence="1" type="ORF">QTG54_008875</name>
</gene>
<reference evidence="1" key="1">
    <citation type="submission" date="2023-06" db="EMBL/GenBank/DDBJ databases">
        <title>Survivors Of The Sea: Transcriptome response of Skeletonema marinoi to long-term dormancy.</title>
        <authorList>
            <person name="Pinder M.I.M."/>
            <person name="Kourtchenko O."/>
            <person name="Robertson E.K."/>
            <person name="Larsson T."/>
            <person name="Maumus F."/>
            <person name="Osuna-Cruz C.M."/>
            <person name="Vancaester E."/>
            <person name="Stenow R."/>
            <person name="Vandepoele K."/>
            <person name="Ploug H."/>
            <person name="Bruchert V."/>
            <person name="Godhe A."/>
            <person name="Topel M."/>
        </authorList>
    </citation>
    <scope>NUCLEOTIDE SEQUENCE</scope>
    <source>
        <strain evidence="1">R05AC</strain>
    </source>
</reference>
<dbReference type="GO" id="GO:0003725">
    <property type="term" value="F:double-stranded RNA binding"/>
    <property type="evidence" value="ECO:0007669"/>
    <property type="project" value="TreeGrafter"/>
</dbReference>
<accession>A0AAD8Y971</accession>
<evidence type="ECO:0000313" key="1">
    <source>
        <dbReference type="EMBL" id="KAK1740780.1"/>
    </source>
</evidence>
<name>A0AAD8Y971_9STRA</name>
<dbReference type="GO" id="GO:1990165">
    <property type="term" value="F:single-strand break-containing DNA binding"/>
    <property type="evidence" value="ECO:0007669"/>
    <property type="project" value="TreeGrafter"/>
</dbReference>
<dbReference type="SUPFAM" id="SSF54197">
    <property type="entry name" value="HIT-like"/>
    <property type="match status" value="1"/>
</dbReference>
<evidence type="ECO:0000313" key="2">
    <source>
        <dbReference type="Proteomes" id="UP001224775"/>
    </source>
</evidence>
<organism evidence="1 2">
    <name type="scientific">Skeletonema marinoi</name>
    <dbReference type="NCBI Taxonomy" id="267567"/>
    <lineage>
        <taxon>Eukaryota</taxon>
        <taxon>Sar</taxon>
        <taxon>Stramenopiles</taxon>
        <taxon>Ochrophyta</taxon>
        <taxon>Bacillariophyta</taxon>
        <taxon>Coscinodiscophyceae</taxon>
        <taxon>Thalassiosirophycidae</taxon>
        <taxon>Thalassiosirales</taxon>
        <taxon>Skeletonemataceae</taxon>
        <taxon>Skeletonema</taxon>
        <taxon>Skeletonema marinoi-dohrnii complex</taxon>
    </lineage>
</organism>
<dbReference type="Proteomes" id="UP001224775">
    <property type="component" value="Unassembled WGS sequence"/>
</dbReference>
<dbReference type="AlphaFoldDB" id="A0AAD8Y971"/>
<dbReference type="GO" id="GO:0005634">
    <property type="term" value="C:nucleus"/>
    <property type="evidence" value="ECO:0007669"/>
    <property type="project" value="TreeGrafter"/>
</dbReference>
<dbReference type="GO" id="GO:0003697">
    <property type="term" value="F:single-stranded DNA binding"/>
    <property type="evidence" value="ECO:0007669"/>
    <property type="project" value="TreeGrafter"/>
</dbReference>
<dbReference type="EC" id="3.6.1.72" evidence="1"/>
<dbReference type="InterPro" id="IPR036265">
    <property type="entry name" value="HIT-like_sf"/>
</dbReference>
<dbReference type="GO" id="GO:0033699">
    <property type="term" value="F:DNA 5'-adenosine monophosphate hydrolase activity"/>
    <property type="evidence" value="ECO:0007669"/>
    <property type="project" value="TreeGrafter"/>
</dbReference>
<keyword evidence="2" id="KW-1185">Reference proteome</keyword>
<dbReference type="PANTHER" id="PTHR12486:SF4">
    <property type="entry name" value="APRATAXIN"/>
    <property type="match status" value="1"/>
</dbReference>
<proteinExistence type="predicted"/>
<dbReference type="GO" id="GO:0000012">
    <property type="term" value="P:single strand break repair"/>
    <property type="evidence" value="ECO:0007669"/>
    <property type="project" value="TreeGrafter"/>
</dbReference>
<dbReference type="GO" id="GO:0030983">
    <property type="term" value="F:mismatched DNA binding"/>
    <property type="evidence" value="ECO:0007669"/>
    <property type="project" value="TreeGrafter"/>
</dbReference>
<dbReference type="EMBL" id="JATAAI010000015">
    <property type="protein sequence ID" value="KAK1740780.1"/>
    <property type="molecule type" value="Genomic_DNA"/>
</dbReference>